<name>A0ABP6FQ56_9ACTN</name>
<evidence type="ECO:0000313" key="2">
    <source>
        <dbReference type="Proteomes" id="UP001501666"/>
    </source>
</evidence>
<organism evidence="1 2">
    <name type="scientific">Nonomuraea recticatena</name>
    <dbReference type="NCBI Taxonomy" id="46178"/>
    <lineage>
        <taxon>Bacteria</taxon>
        <taxon>Bacillati</taxon>
        <taxon>Actinomycetota</taxon>
        <taxon>Actinomycetes</taxon>
        <taxon>Streptosporangiales</taxon>
        <taxon>Streptosporangiaceae</taxon>
        <taxon>Nonomuraea</taxon>
    </lineage>
</organism>
<evidence type="ECO:0000313" key="1">
    <source>
        <dbReference type="EMBL" id="GAA2698203.1"/>
    </source>
</evidence>
<dbReference type="RefSeq" id="WP_346156770.1">
    <property type="nucleotide sequence ID" value="NZ_BAAATE010000050.1"/>
</dbReference>
<keyword evidence="2" id="KW-1185">Reference proteome</keyword>
<dbReference type="Proteomes" id="UP001501666">
    <property type="component" value="Unassembled WGS sequence"/>
</dbReference>
<dbReference type="EMBL" id="BAAATE010000050">
    <property type="protein sequence ID" value="GAA2698203.1"/>
    <property type="molecule type" value="Genomic_DNA"/>
</dbReference>
<reference evidence="2" key="1">
    <citation type="journal article" date="2019" name="Int. J. Syst. Evol. Microbiol.">
        <title>The Global Catalogue of Microorganisms (GCM) 10K type strain sequencing project: providing services to taxonomists for standard genome sequencing and annotation.</title>
        <authorList>
            <consortium name="The Broad Institute Genomics Platform"/>
            <consortium name="The Broad Institute Genome Sequencing Center for Infectious Disease"/>
            <person name="Wu L."/>
            <person name="Ma J."/>
        </authorList>
    </citation>
    <scope>NUCLEOTIDE SEQUENCE [LARGE SCALE GENOMIC DNA]</scope>
    <source>
        <strain evidence="2">JCM 6835</strain>
    </source>
</reference>
<accession>A0ABP6FQ56</accession>
<gene>
    <name evidence="1" type="ORF">GCM10010412_093700</name>
</gene>
<proteinExistence type="predicted"/>
<sequence length="238" mass="25708">MPKLTAMTAVNQSLQSTSLSRARIWNPFPSLAEGSTATFSAPPELSPKVPEVIEDSRVFGTASRNEKIAAAAAAKNCGLLDGQLEWSTLTAPVFEQLRTRLKIDYLKHGAESIKDFSSGVCTMFACAALGHLARNHNLLDPGSVVELFKYDGGQGGHAFIVVNRAGTPDDVDSWGPQCYVIDPWYARHRITAPGTNAVKDMTAGTAFHDPAFVAFLKDANSRAVQVTFPHMQLIQAFS</sequence>
<comment type="caution">
    <text evidence="1">The sequence shown here is derived from an EMBL/GenBank/DDBJ whole genome shotgun (WGS) entry which is preliminary data.</text>
</comment>
<protein>
    <submittedName>
        <fullName evidence="1">Uncharacterized protein</fullName>
    </submittedName>
</protein>